<dbReference type="EMBL" id="SGPL01000990">
    <property type="protein sequence ID" value="THH05569.1"/>
    <property type="molecule type" value="Genomic_DNA"/>
</dbReference>
<evidence type="ECO:0000313" key="3">
    <source>
        <dbReference type="Proteomes" id="UP000310158"/>
    </source>
</evidence>
<comment type="caution">
    <text evidence="2">The sequence shown here is derived from an EMBL/GenBank/DDBJ whole genome shotgun (WGS) entry which is preliminary data.</text>
</comment>
<evidence type="ECO:0000313" key="2">
    <source>
        <dbReference type="EMBL" id="THH05569.1"/>
    </source>
</evidence>
<evidence type="ECO:0000256" key="1">
    <source>
        <dbReference type="SAM" id="MobiDB-lite"/>
    </source>
</evidence>
<feature type="region of interest" description="Disordered" evidence="1">
    <location>
        <begin position="33"/>
        <end position="150"/>
    </location>
</feature>
<accession>A0A4S4L2K7</accession>
<feature type="compositionally biased region" description="Basic and acidic residues" evidence="1">
    <location>
        <begin position="137"/>
        <end position="150"/>
    </location>
</feature>
<reference evidence="2 3" key="1">
    <citation type="submission" date="2019-02" db="EMBL/GenBank/DDBJ databases">
        <title>Genome sequencing of the rare red list fungi Bondarzewia mesenterica.</title>
        <authorList>
            <person name="Buettner E."/>
            <person name="Kellner H."/>
        </authorList>
    </citation>
    <scope>NUCLEOTIDE SEQUENCE [LARGE SCALE GENOMIC DNA]</scope>
    <source>
        <strain evidence="2 3">DSM 108281</strain>
    </source>
</reference>
<keyword evidence="3" id="KW-1185">Reference proteome</keyword>
<gene>
    <name evidence="2" type="ORF">EW146_g9868</name>
</gene>
<sequence length="150" mass="16236">MFERFREIVQINDKDTNGILENHWGRLEVLERALRLGPPPEPQPEPEPKAGPSGTQSAPPTPSPANIPARLEMELDELNEEKEAGQGKDRLAKEGGQEKGEESMKVDRNPDPDADANTDHEVAMAGRADNEAAVGRAGDKADEHAGPSLS</sequence>
<proteinExistence type="predicted"/>
<dbReference type="Proteomes" id="UP000310158">
    <property type="component" value="Unassembled WGS sequence"/>
</dbReference>
<organism evidence="2 3">
    <name type="scientific">Bondarzewia mesenterica</name>
    <dbReference type="NCBI Taxonomy" id="1095465"/>
    <lineage>
        <taxon>Eukaryota</taxon>
        <taxon>Fungi</taxon>
        <taxon>Dikarya</taxon>
        <taxon>Basidiomycota</taxon>
        <taxon>Agaricomycotina</taxon>
        <taxon>Agaricomycetes</taxon>
        <taxon>Russulales</taxon>
        <taxon>Bondarzewiaceae</taxon>
        <taxon>Bondarzewia</taxon>
    </lineage>
</organism>
<dbReference type="AlphaFoldDB" id="A0A4S4L2K7"/>
<protein>
    <submittedName>
        <fullName evidence="2">Uncharacterized protein</fullName>
    </submittedName>
</protein>
<name>A0A4S4L2K7_9AGAM</name>
<feature type="compositionally biased region" description="Basic and acidic residues" evidence="1">
    <location>
        <begin position="81"/>
        <end position="122"/>
    </location>
</feature>